<dbReference type="AlphaFoldDB" id="D5V627"/>
<evidence type="ECO:0000259" key="2">
    <source>
        <dbReference type="Pfam" id="PF13478"/>
    </source>
</evidence>
<reference evidence="3 4" key="1">
    <citation type="journal article" date="2010" name="Stand. Genomic Sci.">
        <title>Complete genome sequence of Arcobacter nitrofigilis type strain (CI).</title>
        <authorList>
            <person name="Pati A."/>
            <person name="Gronow S."/>
            <person name="Lapidus A."/>
            <person name="Copeland A."/>
            <person name="Glavina Del Rio T."/>
            <person name="Nolan M."/>
            <person name="Lucas S."/>
            <person name="Tice H."/>
            <person name="Cheng J.F."/>
            <person name="Han C."/>
            <person name="Chertkov O."/>
            <person name="Bruce D."/>
            <person name="Tapia R."/>
            <person name="Goodwin L."/>
            <person name="Pitluck S."/>
            <person name="Liolios K."/>
            <person name="Ivanova N."/>
            <person name="Mavromatis K."/>
            <person name="Chen A."/>
            <person name="Palaniappan K."/>
            <person name="Land M."/>
            <person name="Hauser L."/>
            <person name="Chang Y.J."/>
            <person name="Jeffries C.D."/>
            <person name="Detter J.C."/>
            <person name="Rohde M."/>
            <person name="Goker M."/>
            <person name="Bristow J."/>
            <person name="Eisen J.A."/>
            <person name="Markowitz V."/>
            <person name="Hugenholtz P."/>
            <person name="Klenk H.P."/>
            <person name="Kyrpides N.C."/>
        </authorList>
    </citation>
    <scope>NUCLEOTIDE SEQUENCE [LARGE SCALE GENOMIC DNA]</scope>
    <source>
        <strain evidence="4">ATCC 33309 / DSM 7299 / CCUG 15893 / LMG 7604 / NCTC 12251 / CI</strain>
    </source>
</reference>
<name>D5V627_ARCNC</name>
<dbReference type="PANTHER" id="PTHR30388">
    <property type="entry name" value="ALDEHYDE OXIDOREDUCTASE MOLYBDENUM COFACTOR ASSEMBLY PROTEIN"/>
    <property type="match status" value="1"/>
</dbReference>
<protein>
    <submittedName>
        <fullName evidence="3">Xanthine and CO dehydrogenase maturation factor XdhC/CoxF family</fullName>
    </submittedName>
</protein>
<dbReference type="Proteomes" id="UP000000939">
    <property type="component" value="Chromosome"/>
</dbReference>
<dbReference type="Pfam" id="PF02625">
    <property type="entry name" value="XdhC_CoxI"/>
    <property type="match status" value="1"/>
</dbReference>
<dbReference type="Gene3D" id="3.40.50.720">
    <property type="entry name" value="NAD(P)-binding Rossmann-like Domain"/>
    <property type="match status" value="1"/>
</dbReference>
<dbReference type="RefSeq" id="WP_013135339.1">
    <property type="nucleotide sequence ID" value="NC_014166.1"/>
</dbReference>
<dbReference type="InterPro" id="IPR052698">
    <property type="entry name" value="MoCofactor_Util/Proc"/>
</dbReference>
<sequence length="297" mass="33893" precursor="true">MFENKQYLKFIQKSKKQGLDLVGVSVIETLGSTYAKAGNLMLINSNFEFVGVFGSKHLHKQILEYAKTAFKNQKSKYFENIPKDESSGHGTSKYFLQVFLKKDDYGVLGLALKNFDKTLIRNIKNDDFVFTNRNTVTKFEDDKFYQEIKMPYSILIFGSGAHVTSFISMANLMGWKTTIMDININKDYVSEVDEIIELENFEDILTMDLSSYNASVILSHSPKTDDTYLKALLNSKVEYIGVMGNKISMRDKKEKFKLEEDKRFFAPVGFEIGGHTHQSVALSICAQIEARKNGKIH</sequence>
<evidence type="ECO:0000313" key="4">
    <source>
        <dbReference type="Proteomes" id="UP000000939"/>
    </source>
</evidence>
<feature type="domain" description="XdhC- CoxI" evidence="1">
    <location>
        <begin position="17"/>
        <end position="76"/>
    </location>
</feature>
<dbReference type="PANTHER" id="PTHR30388:SF6">
    <property type="entry name" value="XANTHINE DEHYDROGENASE SUBUNIT A-RELATED"/>
    <property type="match status" value="1"/>
</dbReference>
<evidence type="ECO:0000259" key="1">
    <source>
        <dbReference type="Pfam" id="PF02625"/>
    </source>
</evidence>
<feature type="domain" description="XdhC Rossmann" evidence="2">
    <location>
        <begin position="154"/>
        <end position="288"/>
    </location>
</feature>
<dbReference type="Pfam" id="PF13478">
    <property type="entry name" value="XdhC_C"/>
    <property type="match status" value="1"/>
</dbReference>
<dbReference type="HOGENOM" id="CLU_041115_1_1_7"/>
<dbReference type="KEGG" id="ant:Arnit_1539"/>
<organism evidence="3 4">
    <name type="scientific">Arcobacter nitrofigilis (strain ATCC 33309 / DSM 7299 / CCUG 15893 / LMG 7604 / NCTC 12251 / CI)</name>
    <name type="common">Campylobacter nitrofigilis</name>
    <dbReference type="NCBI Taxonomy" id="572480"/>
    <lineage>
        <taxon>Bacteria</taxon>
        <taxon>Pseudomonadati</taxon>
        <taxon>Campylobacterota</taxon>
        <taxon>Epsilonproteobacteria</taxon>
        <taxon>Campylobacterales</taxon>
        <taxon>Arcobacteraceae</taxon>
        <taxon>Arcobacter</taxon>
    </lineage>
</organism>
<dbReference type="EMBL" id="CP001999">
    <property type="protein sequence ID" value="ADG93194.1"/>
    <property type="molecule type" value="Genomic_DNA"/>
</dbReference>
<gene>
    <name evidence="3" type="ordered locus">Arnit_1539</name>
</gene>
<dbReference type="OrthoDB" id="9815497at2"/>
<dbReference type="STRING" id="572480.Arnit_1539"/>
<dbReference type="InterPro" id="IPR027051">
    <property type="entry name" value="XdhC_Rossmann_dom"/>
</dbReference>
<keyword evidence="4" id="KW-1185">Reference proteome</keyword>
<dbReference type="InterPro" id="IPR003777">
    <property type="entry name" value="XdhC_CoxI"/>
</dbReference>
<evidence type="ECO:0000313" key="3">
    <source>
        <dbReference type="EMBL" id="ADG93194.1"/>
    </source>
</evidence>
<proteinExistence type="predicted"/>
<accession>D5V627</accession>
<dbReference type="eggNOG" id="COG1975">
    <property type="taxonomic scope" value="Bacteria"/>
</dbReference>